<dbReference type="SUPFAM" id="SSF51197">
    <property type="entry name" value="Clavaminate synthase-like"/>
    <property type="match status" value="1"/>
</dbReference>
<comment type="caution">
    <text evidence="1">The sequence shown here is derived from an EMBL/GenBank/DDBJ whole genome shotgun (WGS) entry which is preliminary data.</text>
</comment>
<dbReference type="EMBL" id="JAVRRD010000021">
    <property type="protein sequence ID" value="KAK5048681.1"/>
    <property type="molecule type" value="Genomic_DNA"/>
</dbReference>
<accession>A0AAV9N450</accession>
<keyword evidence="2" id="KW-1185">Reference proteome</keyword>
<name>A0AAV9N450_9EURO</name>
<evidence type="ECO:0000313" key="1">
    <source>
        <dbReference type="EMBL" id="KAK5048681.1"/>
    </source>
</evidence>
<proteinExistence type="predicted"/>
<evidence type="ECO:0000313" key="2">
    <source>
        <dbReference type="Proteomes" id="UP001358417"/>
    </source>
</evidence>
<sequence length="668" mass="75192">MSYILTRSLDARHVIRARMASLPAMYAPLVKAFSSSTPSRAQPVSIRATPEERASGRLSEQNLETAVRHVRKDGLVVVQDVVEHEILDKLNEKMVQDALELRSRGANSPFNYNKGNLQQDPPPVERFFFPQIFTNPIATQITSAVLGPRPKLTFCSGNSAMPPVAGAAPERQPVHSDADFAHPDHAFALVVNVPLIEMNPKNGSTEVWLGTHDGFGLEAQEGLHGERASGRITESLLETRRRTDPPSQPVIPKGSIIIRDLRLWHAGMPNHTDDVRVMLAMIHFAPWYRNQMKLELAEEIKPLVEQSKELDIRVDWRQDKSNSLIWPRKLAGNHGSQTCRLRKLKCDEGMPIRHQRITSAQKETTNAAEETISSFEHEEALCSLRNEQVAQLFEHYLQVLALWYDLNDLDCTFARLVSREAQKSQLLLNAILAFAAMHKCRTGQSSLKELGHGYHNRCLRLLIELQQSDEAVSNGTALVTTCLLRSYEILAEEKDPNCHLFGAFSLLPDLTSTLPTKPLLLAGLWNYLREDITFALINEYPLKTNIGNVRLIASRDDDYANQITLLLARVINTVFLDGEDDGFRLDSEVKQWHASLPFQPYHEMSQDQGFSRILFLHNSHVAALQYYHVAMMLLNKDCASDFELDHHARTICSLALSSRSDAVMVANG</sequence>
<dbReference type="AlphaFoldDB" id="A0AAV9N450"/>
<dbReference type="Proteomes" id="UP001358417">
    <property type="component" value="Unassembled WGS sequence"/>
</dbReference>
<dbReference type="RefSeq" id="XP_064704040.1">
    <property type="nucleotide sequence ID" value="XM_064849337.1"/>
</dbReference>
<dbReference type="InterPro" id="IPR008775">
    <property type="entry name" value="Phytyl_CoA_dOase-like"/>
</dbReference>
<reference evidence="1 2" key="1">
    <citation type="submission" date="2023-08" db="EMBL/GenBank/DDBJ databases">
        <title>Black Yeasts Isolated from many extreme environments.</title>
        <authorList>
            <person name="Coleine C."/>
            <person name="Stajich J.E."/>
            <person name="Selbmann L."/>
        </authorList>
    </citation>
    <scope>NUCLEOTIDE SEQUENCE [LARGE SCALE GENOMIC DNA]</scope>
    <source>
        <strain evidence="1 2">CCFEE 5792</strain>
    </source>
</reference>
<dbReference type="Gene3D" id="2.60.120.620">
    <property type="entry name" value="q2cbj1_9rhob like domain"/>
    <property type="match status" value="1"/>
</dbReference>
<organism evidence="1 2">
    <name type="scientific">Exophiala bonariae</name>
    <dbReference type="NCBI Taxonomy" id="1690606"/>
    <lineage>
        <taxon>Eukaryota</taxon>
        <taxon>Fungi</taxon>
        <taxon>Dikarya</taxon>
        <taxon>Ascomycota</taxon>
        <taxon>Pezizomycotina</taxon>
        <taxon>Eurotiomycetes</taxon>
        <taxon>Chaetothyriomycetidae</taxon>
        <taxon>Chaetothyriales</taxon>
        <taxon>Herpotrichiellaceae</taxon>
        <taxon>Exophiala</taxon>
    </lineage>
</organism>
<dbReference type="Pfam" id="PF05721">
    <property type="entry name" value="PhyH"/>
    <property type="match status" value="1"/>
</dbReference>
<dbReference type="PANTHER" id="PTHR37563">
    <property type="entry name" value="PHYTANOYL-COA DIOXYGENASE FAMILY PROTEIN (AFU_ORTHOLOGUE AFUA_2G03330)"/>
    <property type="match status" value="1"/>
</dbReference>
<dbReference type="InterPro" id="IPR021858">
    <property type="entry name" value="Fun_TF"/>
</dbReference>
<protein>
    <recommendedName>
        <fullName evidence="3">Phytanoyl-CoA dioxygenase</fullName>
    </recommendedName>
</protein>
<gene>
    <name evidence="1" type="ORF">LTR84_005772</name>
</gene>
<dbReference type="Pfam" id="PF11951">
    <property type="entry name" value="Fungal_trans_2"/>
    <property type="match status" value="1"/>
</dbReference>
<dbReference type="InterPro" id="IPR051961">
    <property type="entry name" value="Fungal_Metabolite_Diox"/>
</dbReference>
<dbReference type="GeneID" id="89973947"/>
<dbReference type="PANTHER" id="PTHR37563:SF2">
    <property type="entry name" value="PHYTANOYL-COA DIOXYGENASE FAMILY PROTEIN (AFU_ORTHOLOGUE AFUA_2G03330)"/>
    <property type="match status" value="1"/>
</dbReference>
<evidence type="ECO:0008006" key="3">
    <source>
        <dbReference type="Google" id="ProtNLM"/>
    </source>
</evidence>